<dbReference type="InterPro" id="IPR012373">
    <property type="entry name" value="Ferrdict_sens_TM"/>
</dbReference>
<protein>
    <submittedName>
        <fullName evidence="4">Anti-FecI sigma factor, FecR</fullName>
    </submittedName>
</protein>
<dbReference type="PANTHER" id="PTHR30273:SF2">
    <property type="entry name" value="PROTEIN FECR"/>
    <property type="match status" value="1"/>
</dbReference>
<dbReference type="eggNOG" id="COG3712">
    <property type="taxonomic scope" value="Bacteria"/>
</dbReference>
<dbReference type="EMBL" id="CP002349">
    <property type="protein sequence ID" value="ADR23382.1"/>
    <property type="molecule type" value="Genomic_DNA"/>
</dbReference>
<keyword evidence="2" id="KW-0732">Signal</keyword>
<dbReference type="HOGENOM" id="CLU_1314199_0_0_10"/>
<sequence>MQFKYVFSLLIFLVLVTACSKEKITTQDNYEVVVLPDGSIVFLNHYSELEYIEAFNQRKVAISGECYFSVEPSDKSFTVTGKLGEVEVLGTEFSVKSNTEDMEVEVEEGQVKFNVEDMSKEISGGLKASYQKGESAIETGKASNDFKKWMAKLRIEFKRLDKKLNDEAKGIEEELNKKAKEIEKEADKIGKELEEVGDQIGKSLKKIAD</sequence>
<gene>
    <name evidence="4" type="ordered locus">Ftrac_3408</name>
</gene>
<feature type="signal peptide" evidence="2">
    <location>
        <begin position="1"/>
        <end position="20"/>
    </location>
</feature>
<evidence type="ECO:0000313" key="5">
    <source>
        <dbReference type="Proteomes" id="UP000008720"/>
    </source>
</evidence>
<dbReference type="Gene3D" id="2.60.120.1440">
    <property type="match status" value="1"/>
</dbReference>
<dbReference type="AlphaFoldDB" id="E4TLV3"/>
<feature type="chain" id="PRO_5005673729" evidence="2">
    <location>
        <begin position="21"/>
        <end position="209"/>
    </location>
</feature>
<accession>E4TLV3</accession>
<organism evidence="4 5">
    <name type="scientific">Marivirga tractuosa (strain ATCC 23168 / DSM 4126 / NBRC 15989 / NCIMB 1408 / VKM B-1430 / H-43)</name>
    <name type="common">Microscilla tractuosa</name>
    <name type="synonym">Flexibacter tractuosus</name>
    <dbReference type="NCBI Taxonomy" id="643867"/>
    <lineage>
        <taxon>Bacteria</taxon>
        <taxon>Pseudomonadati</taxon>
        <taxon>Bacteroidota</taxon>
        <taxon>Cytophagia</taxon>
        <taxon>Cytophagales</taxon>
        <taxon>Marivirgaceae</taxon>
        <taxon>Marivirga</taxon>
    </lineage>
</organism>
<reference evidence="4 5" key="1">
    <citation type="journal article" date="2011" name="Stand. Genomic Sci.">
        <title>Complete genome sequence of Marivirga tractuosa type strain (H-43).</title>
        <authorList>
            <person name="Pagani I."/>
            <person name="Chertkov O."/>
            <person name="Lapidus A."/>
            <person name="Lucas S."/>
            <person name="Del Rio T.G."/>
            <person name="Tice H."/>
            <person name="Copeland A."/>
            <person name="Cheng J.F."/>
            <person name="Nolan M."/>
            <person name="Saunders E."/>
            <person name="Pitluck S."/>
            <person name="Held B."/>
            <person name="Goodwin L."/>
            <person name="Liolios K."/>
            <person name="Ovchinikova G."/>
            <person name="Ivanova N."/>
            <person name="Mavromatis K."/>
            <person name="Pati A."/>
            <person name="Chen A."/>
            <person name="Palaniappan K."/>
            <person name="Land M."/>
            <person name="Hauser L."/>
            <person name="Jeffries C.D."/>
            <person name="Detter J.C."/>
            <person name="Han C."/>
            <person name="Tapia R."/>
            <person name="Ngatchou-Djao O.D."/>
            <person name="Rohde M."/>
            <person name="Goker M."/>
            <person name="Spring S."/>
            <person name="Sikorski J."/>
            <person name="Woyke T."/>
            <person name="Bristow J."/>
            <person name="Eisen J.A."/>
            <person name="Markowitz V."/>
            <person name="Hugenholtz P."/>
            <person name="Klenk H.P."/>
            <person name="Kyrpides N.C."/>
        </authorList>
    </citation>
    <scope>NUCLEOTIDE SEQUENCE [LARGE SCALE GENOMIC DNA]</scope>
    <source>
        <strain evidence="5">ATCC 23168 / DSM 4126 / NBRC 15989 / NCIMB 1408 / VKM B-1430 / H-43</strain>
    </source>
</reference>
<evidence type="ECO:0000256" key="2">
    <source>
        <dbReference type="SAM" id="SignalP"/>
    </source>
</evidence>
<evidence type="ECO:0000256" key="1">
    <source>
        <dbReference type="SAM" id="Coils"/>
    </source>
</evidence>
<dbReference type="KEGG" id="mtt:Ftrac_3408"/>
<dbReference type="PROSITE" id="PS51257">
    <property type="entry name" value="PROKAR_LIPOPROTEIN"/>
    <property type="match status" value="1"/>
</dbReference>
<dbReference type="GO" id="GO:0016989">
    <property type="term" value="F:sigma factor antagonist activity"/>
    <property type="evidence" value="ECO:0007669"/>
    <property type="project" value="TreeGrafter"/>
</dbReference>
<dbReference type="PANTHER" id="PTHR30273">
    <property type="entry name" value="PERIPLASMIC SIGNAL SENSOR AND SIGMA FACTOR ACTIVATOR FECR-RELATED"/>
    <property type="match status" value="1"/>
</dbReference>
<feature type="coiled-coil region" evidence="1">
    <location>
        <begin position="161"/>
        <end position="199"/>
    </location>
</feature>
<name>E4TLV3_MARTH</name>
<dbReference type="RefSeq" id="WP_013455524.1">
    <property type="nucleotide sequence ID" value="NC_014759.1"/>
</dbReference>
<dbReference type="InterPro" id="IPR006860">
    <property type="entry name" value="FecR"/>
</dbReference>
<proteinExistence type="predicted"/>
<feature type="domain" description="FecR protein" evidence="3">
    <location>
        <begin position="24"/>
        <end position="112"/>
    </location>
</feature>
<evidence type="ECO:0000313" key="4">
    <source>
        <dbReference type="EMBL" id="ADR23382.1"/>
    </source>
</evidence>
<dbReference type="Proteomes" id="UP000008720">
    <property type="component" value="Chromosome"/>
</dbReference>
<dbReference type="STRING" id="643867.Ftrac_3408"/>
<keyword evidence="1" id="KW-0175">Coiled coil</keyword>
<keyword evidence="5" id="KW-1185">Reference proteome</keyword>
<dbReference type="OrthoDB" id="697544at2"/>
<evidence type="ECO:0000259" key="3">
    <source>
        <dbReference type="Pfam" id="PF04773"/>
    </source>
</evidence>
<dbReference type="Pfam" id="PF04773">
    <property type="entry name" value="FecR"/>
    <property type="match status" value="1"/>
</dbReference>